<dbReference type="STRING" id="573413.Spirs_3396"/>
<dbReference type="InterPro" id="IPR000515">
    <property type="entry name" value="MetI-like"/>
</dbReference>
<feature type="transmembrane region" description="Helical" evidence="7">
    <location>
        <begin position="210"/>
        <end position="232"/>
    </location>
</feature>
<evidence type="ECO:0000256" key="4">
    <source>
        <dbReference type="ARBA" id="ARBA00022692"/>
    </source>
</evidence>
<evidence type="ECO:0000259" key="8">
    <source>
        <dbReference type="PROSITE" id="PS50928"/>
    </source>
</evidence>
<evidence type="ECO:0000256" key="6">
    <source>
        <dbReference type="ARBA" id="ARBA00023136"/>
    </source>
</evidence>
<dbReference type="HOGENOM" id="CLU_016047_0_3_12"/>
<accession>E1R2C5</accession>
<evidence type="ECO:0000256" key="5">
    <source>
        <dbReference type="ARBA" id="ARBA00022989"/>
    </source>
</evidence>
<dbReference type="InterPro" id="IPR035906">
    <property type="entry name" value="MetI-like_sf"/>
</dbReference>
<dbReference type="CDD" id="cd06261">
    <property type="entry name" value="TM_PBP2"/>
    <property type="match status" value="1"/>
</dbReference>
<dbReference type="GO" id="GO:0055085">
    <property type="term" value="P:transmembrane transport"/>
    <property type="evidence" value="ECO:0007669"/>
    <property type="project" value="InterPro"/>
</dbReference>
<dbReference type="AlphaFoldDB" id="E1R2C5"/>
<comment type="subcellular location">
    <subcellularLocation>
        <location evidence="1 7">Cell membrane</location>
        <topology evidence="1 7">Multi-pass membrane protein</topology>
    </subcellularLocation>
</comment>
<sequence length="297" mass="34021">MLNRTLLLDRRKKLIEPYLFIIPALLFLFLLMFFPISQVLRYSLMDNVITNPDPQFVGLAHYKEVFFDAIFRSSVLHTLFFAFFSVLFHLLLGMLFANLLNADINPSLRAVLRVIFIFPWLFTPAIIAIIWRLILDPLGIVNYILASIGAISGVVEWLSNEKTALFVLTFINIWNGYPFYMVSLLAGLQGVPQQQYEAALIDGANGRQRFLFITIPHLMPIILSLGILDFIWSMQVFPLIWMTTGGGPGHATEVMATYTYKLTFLQFEFSKASASAMVILLLSMLMSIFYVRQQRIR</sequence>
<comment type="similarity">
    <text evidence="7">Belongs to the binding-protein-dependent transport system permease family.</text>
</comment>
<keyword evidence="2 7" id="KW-0813">Transport</keyword>
<feature type="transmembrane region" description="Helical" evidence="7">
    <location>
        <begin position="165"/>
        <end position="190"/>
    </location>
</feature>
<keyword evidence="10" id="KW-1185">Reference proteome</keyword>
<dbReference type="PANTHER" id="PTHR43005">
    <property type="entry name" value="BLR7065 PROTEIN"/>
    <property type="match status" value="1"/>
</dbReference>
<reference evidence="9 10" key="1">
    <citation type="journal article" date="2010" name="Stand. Genomic Sci.">
        <title>Complete genome sequence of Spirochaeta smaragdinae type strain (SEBR 4228).</title>
        <authorList>
            <person name="Mavromatis K."/>
            <person name="Yasawong M."/>
            <person name="Chertkov O."/>
            <person name="Lapidus A."/>
            <person name="Lucas S."/>
            <person name="Nolan M."/>
            <person name="Del Rio T.G."/>
            <person name="Tice H."/>
            <person name="Cheng J.F."/>
            <person name="Pitluck S."/>
            <person name="Liolios K."/>
            <person name="Ivanova N."/>
            <person name="Tapia R."/>
            <person name="Han C."/>
            <person name="Bruce D."/>
            <person name="Goodwin L."/>
            <person name="Pati A."/>
            <person name="Chen A."/>
            <person name="Palaniappan K."/>
            <person name="Land M."/>
            <person name="Hauser L."/>
            <person name="Chang Y.J."/>
            <person name="Jeffries C.D."/>
            <person name="Detter J.C."/>
            <person name="Rohde M."/>
            <person name="Brambilla E."/>
            <person name="Spring S."/>
            <person name="Goker M."/>
            <person name="Sikorski J."/>
            <person name="Woyke T."/>
            <person name="Bristow J."/>
            <person name="Eisen J.A."/>
            <person name="Markowitz V."/>
            <person name="Hugenholtz P."/>
            <person name="Klenk H.P."/>
            <person name="Kyrpides N.C."/>
        </authorList>
    </citation>
    <scope>NUCLEOTIDE SEQUENCE [LARGE SCALE GENOMIC DNA]</scope>
    <source>
        <strain evidence="10">DSM 11293 / JCM 15392 / SEBR 4228</strain>
    </source>
</reference>
<evidence type="ECO:0000256" key="1">
    <source>
        <dbReference type="ARBA" id="ARBA00004651"/>
    </source>
</evidence>
<evidence type="ECO:0000256" key="7">
    <source>
        <dbReference type="RuleBase" id="RU363032"/>
    </source>
</evidence>
<feature type="transmembrane region" description="Helical" evidence="7">
    <location>
        <begin position="18"/>
        <end position="36"/>
    </location>
</feature>
<keyword evidence="4 7" id="KW-0812">Transmembrane</keyword>
<feature type="transmembrane region" description="Helical" evidence="7">
    <location>
        <begin position="272"/>
        <end position="291"/>
    </location>
</feature>
<organism evidence="9 10">
    <name type="scientific">Sediminispirochaeta smaragdinae (strain DSM 11293 / JCM 15392 / SEBR 4228)</name>
    <name type="common">Spirochaeta smaragdinae</name>
    <dbReference type="NCBI Taxonomy" id="573413"/>
    <lineage>
        <taxon>Bacteria</taxon>
        <taxon>Pseudomonadati</taxon>
        <taxon>Spirochaetota</taxon>
        <taxon>Spirochaetia</taxon>
        <taxon>Spirochaetales</taxon>
        <taxon>Spirochaetaceae</taxon>
        <taxon>Sediminispirochaeta</taxon>
    </lineage>
</organism>
<keyword evidence="6 7" id="KW-0472">Membrane</keyword>
<dbReference type="PANTHER" id="PTHR43005:SF1">
    <property type="entry name" value="SPERMIDINE_PUTRESCINE TRANSPORT SYSTEM PERMEASE PROTEIN"/>
    <property type="match status" value="1"/>
</dbReference>
<dbReference type="SUPFAM" id="SSF161098">
    <property type="entry name" value="MetI-like"/>
    <property type="match status" value="1"/>
</dbReference>
<feature type="domain" description="ABC transmembrane type-1" evidence="8">
    <location>
        <begin position="75"/>
        <end position="290"/>
    </location>
</feature>
<dbReference type="Pfam" id="PF00528">
    <property type="entry name" value="BPD_transp_1"/>
    <property type="match status" value="1"/>
</dbReference>
<keyword evidence="3" id="KW-1003">Cell membrane</keyword>
<feature type="transmembrane region" description="Helical" evidence="7">
    <location>
        <begin position="239"/>
        <end position="260"/>
    </location>
</feature>
<gene>
    <name evidence="9" type="ordered locus">Spirs_3396</name>
</gene>
<keyword evidence="5 7" id="KW-1133">Transmembrane helix</keyword>
<dbReference type="Proteomes" id="UP000002318">
    <property type="component" value="Chromosome"/>
</dbReference>
<dbReference type="GO" id="GO:0005886">
    <property type="term" value="C:plasma membrane"/>
    <property type="evidence" value="ECO:0007669"/>
    <property type="project" value="UniProtKB-SubCell"/>
</dbReference>
<feature type="transmembrane region" description="Helical" evidence="7">
    <location>
        <begin position="111"/>
        <end position="134"/>
    </location>
</feature>
<feature type="transmembrane region" description="Helical" evidence="7">
    <location>
        <begin position="140"/>
        <end position="158"/>
    </location>
</feature>
<dbReference type="EMBL" id="CP002116">
    <property type="protein sequence ID" value="ADK82485.1"/>
    <property type="molecule type" value="Genomic_DNA"/>
</dbReference>
<evidence type="ECO:0000313" key="10">
    <source>
        <dbReference type="Proteomes" id="UP000002318"/>
    </source>
</evidence>
<evidence type="ECO:0000256" key="2">
    <source>
        <dbReference type="ARBA" id="ARBA00022448"/>
    </source>
</evidence>
<evidence type="ECO:0000313" key="9">
    <source>
        <dbReference type="EMBL" id="ADK82485.1"/>
    </source>
</evidence>
<evidence type="ECO:0000256" key="3">
    <source>
        <dbReference type="ARBA" id="ARBA00022475"/>
    </source>
</evidence>
<protein>
    <submittedName>
        <fullName evidence="9">Binding-protein-dependent transport systems inner membrane component</fullName>
    </submittedName>
</protein>
<proteinExistence type="inferred from homology"/>
<dbReference type="PROSITE" id="PS50928">
    <property type="entry name" value="ABC_TM1"/>
    <property type="match status" value="1"/>
</dbReference>
<name>E1R2C5_SEDSS</name>
<feature type="transmembrane region" description="Helical" evidence="7">
    <location>
        <begin position="75"/>
        <end position="99"/>
    </location>
</feature>
<dbReference type="KEGG" id="ssm:Spirs_3396"/>
<dbReference type="Gene3D" id="1.10.3720.10">
    <property type="entry name" value="MetI-like"/>
    <property type="match status" value="1"/>
</dbReference>
<dbReference type="OrthoDB" id="42781at2"/>
<dbReference type="eggNOG" id="COG1175">
    <property type="taxonomic scope" value="Bacteria"/>
</dbReference>